<dbReference type="InterPro" id="IPR028932">
    <property type="entry name" value="TerB-C"/>
</dbReference>
<dbReference type="Pfam" id="PF13208">
    <property type="entry name" value="TerB_N"/>
    <property type="match status" value="1"/>
</dbReference>
<feature type="domain" description="TerB N-terminal" evidence="1">
    <location>
        <begin position="102"/>
        <end position="244"/>
    </location>
</feature>
<sequence length="564" mass="66214">MRMNKNDQKYKPVKIPGQISFFEEKENQLKQFLQNVTPVSFEDEVFAEIEIDGGTNNNRAFSRPQPQVVNPIVDENRKIFNEMRQIARDTQLPSNFNSHFYNKQTRISNSKVFYKQAVFMKDYEDDYNGYVEFSNYFPYYQQMSYAQLRTYFTWRTDVRKGNVTNVSLSYAFVYIYELIHNIGVADSQEGLDKLMFFWRAFKRFDSSIDKYMVKWIKDYHIYYDLPKPFKEFVCENNLQAHYAKVFMYETDMNDNFDLFCNVSKYDIRKSIFFTNDTKGQLSDCFCMVIHKLRVVFNRAGIIFDDLIFYPTNKMSVWTPFKDALFYSAINRPDKKVVFSDKEIYICSQNFWSFSSTLAMNSGRQLIGYIMKQTESELRKVTKFKHKLSADIHLVDKELIKKLESVGLSLEYIIHEAVNEYYKESTKIVVSVDETSLHKIRLEADDTQEKLIVPDIEPMMYFESSTAETSPAISQTVFTDAPIAMQDNWTSFFHILGETEVNALKLILQGDTNLKHFADANGVMLEVLADSINEKAIDTIGDNILELDDSLTIYEEYINKIKEMV</sequence>
<gene>
    <name evidence="3" type="ORF">H171_1966</name>
</gene>
<evidence type="ECO:0000313" key="3">
    <source>
        <dbReference type="EMBL" id="PJJ28460.1"/>
    </source>
</evidence>
<evidence type="ECO:0000259" key="2">
    <source>
        <dbReference type="Pfam" id="PF15615"/>
    </source>
</evidence>
<proteinExistence type="predicted"/>
<dbReference type="InterPro" id="IPR025266">
    <property type="entry name" value="TerB_N"/>
</dbReference>
<protein>
    <submittedName>
        <fullName evidence="3">TerB-like protein</fullName>
    </submittedName>
</protein>
<feature type="domain" description="TerB-C" evidence="2">
    <location>
        <begin position="424"/>
        <end position="560"/>
    </location>
</feature>
<reference evidence="3 4" key="1">
    <citation type="submission" date="2017-11" db="EMBL/GenBank/DDBJ databases">
        <title>Understudied soil microbes with underappreciated capabilities: Untangling the Clostridium saccharolyticum group.</title>
        <authorList>
            <person name="Leschine S."/>
        </authorList>
    </citation>
    <scope>NUCLEOTIDE SEQUENCE [LARGE SCALE GENOMIC DNA]</scope>
    <source>
        <strain evidence="3 4">18A</strain>
    </source>
</reference>
<organism evidence="3 4">
    <name type="scientific">[Clostridium] celerecrescens 18A</name>
    <dbReference type="NCBI Taxonomy" id="1286362"/>
    <lineage>
        <taxon>Bacteria</taxon>
        <taxon>Bacillati</taxon>
        <taxon>Bacillota</taxon>
        <taxon>Clostridia</taxon>
        <taxon>Lachnospirales</taxon>
        <taxon>Lachnospiraceae</taxon>
        <taxon>Lacrimispora</taxon>
    </lineage>
</organism>
<dbReference type="Proteomes" id="UP000231092">
    <property type="component" value="Unassembled WGS sequence"/>
</dbReference>
<dbReference type="AlphaFoldDB" id="A0A2M8Z4U1"/>
<dbReference type="EMBL" id="PGET01000001">
    <property type="protein sequence ID" value="PJJ28460.1"/>
    <property type="molecule type" value="Genomic_DNA"/>
</dbReference>
<name>A0A2M8Z4U1_9FIRM</name>
<dbReference type="OrthoDB" id="2663344at2"/>
<evidence type="ECO:0000313" key="4">
    <source>
        <dbReference type="Proteomes" id="UP000231092"/>
    </source>
</evidence>
<comment type="caution">
    <text evidence="3">The sequence shown here is derived from an EMBL/GenBank/DDBJ whole genome shotgun (WGS) entry which is preliminary data.</text>
</comment>
<dbReference type="Pfam" id="PF15615">
    <property type="entry name" value="TerB_C"/>
    <property type="match status" value="1"/>
</dbReference>
<accession>A0A2M8Z4U1</accession>
<evidence type="ECO:0000259" key="1">
    <source>
        <dbReference type="Pfam" id="PF13208"/>
    </source>
</evidence>